<dbReference type="GO" id="GO:0055085">
    <property type="term" value="P:transmembrane transport"/>
    <property type="evidence" value="ECO:0007669"/>
    <property type="project" value="InterPro"/>
</dbReference>
<gene>
    <name evidence="8" type="ORF">NCTC9177_04229</name>
</gene>
<evidence type="ECO:0000256" key="2">
    <source>
        <dbReference type="ARBA" id="ARBA00022519"/>
    </source>
</evidence>
<dbReference type="EMBL" id="UGKR01000003">
    <property type="protein sequence ID" value="STS90332.1"/>
    <property type="molecule type" value="Genomic_DNA"/>
</dbReference>
<keyword evidence="4" id="KW-1133">Transmembrane helix</keyword>
<dbReference type="CDD" id="cd06261">
    <property type="entry name" value="TM_PBP2"/>
    <property type="match status" value="1"/>
</dbReference>
<evidence type="ECO:0000256" key="4">
    <source>
        <dbReference type="ARBA" id="ARBA00022989"/>
    </source>
</evidence>
<dbReference type="InterPro" id="IPR035906">
    <property type="entry name" value="MetI-like_sf"/>
</dbReference>
<evidence type="ECO:0000259" key="7">
    <source>
        <dbReference type="Pfam" id="PF00528"/>
    </source>
</evidence>
<evidence type="ECO:0000256" key="6">
    <source>
        <dbReference type="SAM" id="MobiDB-lite"/>
    </source>
</evidence>
<evidence type="ECO:0000313" key="9">
    <source>
        <dbReference type="Proteomes" id="UP000254545"/>
    </source>
</evidence>
<comment type="caution">
    <text evidence="8">The sequence shown here is derived from an EMBL/GenBank/DDBJ whole genome shotgun (WGS) entry which is preliminary data.</text>
</comment>
<feature type="region of interest" description="Disordered" evidence="6">
    <location>
        <begin position="21"/>
        <end position="56"/>
    </location>
</feature>
<comment type="subcellular location">
    <subcellularLocation>
        <location evidence="1">Cell inner membrane</location>
        <topology evidence="1">Multi-pass membrane protein</topology>
    </subcellularLocation>
</comment>
<evidence type="ECO:0000256" key="5">
    <source>
        <dbReference type="ARBA" id="ARBA00023136"/>
    </source>
</evidence>
<evidence type="ECO:0000313" key="8">
    <source>
        <dbReference type="EMBL" id="STS90332.1"/>
    </source>
</evidence>
<dbReference type="Gene3D" id="1.10.3720.10">
    <property type="entry name" value="MetI-like"/>
    <property type="match status" value="1"/>
</dbReference>
<sequence>MPLLVLLIFVYNMPQALPSFAPVLNDPSGRPAGDGPQRSGLYRRDPPRRVALHPRGQSEAARALGLRYAGIQWRVIIPQALRVALPALAMNISPS</sequence>
<reference evidence="8 9" key="1">
    <citation type="submission" date="2018-06" db="EMBL/GenBank/DDBJ databases">
        <authorList>
            <consortium name="Pathogen Informatics"/>
            <person name="Doyle S."/>
        </authorList>
    </citation>
    <scope>NUCLEOTIDE SEQUENCE [LARGE SCALE GENOMIC DNA]</scope>
    <source>
        <strain evidence="8 9">NCTC9177</strain>
    </source>
</reference>
<dbReference type="InterPro" id="IPR000515">
    <property type="entry name" value="MetI-like"/>
</dbReference>
<evidence type="ECO:0000256" key="1">
    <source>
        <dbReference type="ARBA" id="ARBA00004429"/>
    </source>
</evidence>
<keyword evidence="3" id="KW-0812">Transmembrane</keyword>
<dbReference type="Pfam" id="PF00528">
    <property type="entry name" value="BPD_transp_1"/>
    <property type="match status" value="1"/>
</dbReference>
<evidence type="ECO:0000256" key="3">
    <source>
        <dbReference type="ARBA" id="ARBA00022692"/>
    </source>
</evidence>
<keyword evidence="8" id="KW-0547">Nucleotide-binding</keyword>
<accession>A0A7H4MJ32</accession>
<feature type="domain" description="ABC transmembrane type-1" evidence="7">
    <location>
        <begin position="54"/>
        <end position="93"/>
    </location>
</feature>
<keyword evidence="5" id="KW-0472">Membrane</keyword>
<protein>
    <submittedName>
        <fullName evidence="8">Amino acid ABC transporter, permease/ATP-binding protein, His/Glu/Gln/Arg/opine family</fullName>
    </submittedName>
</protein>
<proteinExistence type="predicted"/>
<dbReference type="Proteomes" id="UP000254545">
    <property type="component" value="Unassembled WGS sequence"/>
</dbReference>
<dbReference type="GO" id="GO:0005524">
    <property type="term" value="F:ATP binding"/>
    <property type="evidence" value="ECO:0007669"/>
    <property type="project" value="UniProtKB-KW"/>
</dbReference>
<dbReference type="SUPFAM" id="SSF161098">
    <property type="entry name" value="MetI-like"/>
    <property type="match status" value="1"/>
</dbReference>
<keyword evidence="2" id="KW-0997">Cell inner membrane</keyword>
<name>A0A7H4MJ32_KLEVA</name>
<dbReference type="GO" id="GO:0005886">
    <property type="term" value="C:plasma membrane"/>
    <property type="evidence" value="ECO:0007669"/>
    <property type="project" value="UniProtKB-SubCell"/>
</dbReference>
<keyword evidence="2" id="KW-1003">Cell membrane</keyword>
<keyword evidence="8" id="KW-0067">ATP-binding</keyword>
<organism evidence="8 9">
    <name type="scientific">Klebsiella variicola</name>
    <dbReference type="NCBI Taxonomy" id="244366"/>
    <lineage>
        <taxon>Bacteria</taxon>
        <taxon>Pseudomonadati</taxon>
        <taxon>Pseudomonadota</taxon>
        <taxon>Gammaproteobacteria</taxon>
        <taxon>Enterobacterales</taxon>
        <taxon>Enterobacteriaceae</taxon>
        <taxon>Klebsiella/Raoultella group</taxon>
        <taxon>Klebsiella</taxon>
        <taxon>Klebsiella pneumoniae complex</taxon>
    </lineage>
</organism>
<dbReference type="AlphaFoldDB" id="A0A7H4MJ32"/>